<evidence type="ECO:0000259" key="7">
    <source>
        <dbReference type="PROSITE" id="PS50109"/>
    </source>
</evidence>
<dbReference type="AlphaFoldDB" id="A0A4Q2R8K4"/>
<dbReference type="Proteomes" id="UP000289411">
    <property type="component" value="Unassembled WGS sequence"/>
</dbReference>
<gene>
    <name evidence="8" type="ORF">D3272_17355</name>
</gene>
<organism evidence="8 9">
    <name type="scientific">Lichenibacterium ramalinae</name>
    <dbReference type="NCBI Taxonomy" id="2316527"/>
    <lineage>
        <taxon>Bacteria</taxon>
        <taxon>Pseudomonadati</taxon>
        <taxon>Pseudomonadota</taxon>
        <taxon>Alphaproteobacteria</taxon>
        <taxon>Hyphomicrobiales</taxon>
        <taxon>Lichenihabitantaceae</taxon>
        <taxon>Lichenibacterium</taxon>
    </lineage>
</organism>
<dbReference type="SUPFAM" id="SSF55785">
    <property type="entry name" value="PYP-like sensor domain (PAS domain)"/>
    <property type="match status" value="1"/>
</dbReference>
<evidence type="ECO:0000256" key="2">
    <source>
        <dbReference type="ARBA" id="ARBA00012438"/>
    </source>
</evidence>
<evidence type="ECO:0000256" key="3">
    <source>
        <dbReference type="ARBA" id="ARBA00022553"/>
    </source>
</evidence>
<dbReference type="PROSITE" id="PS50109">
    <property type="entry name" value="HIS_KIN"/>
    <property type="match status" value="1"/>
</dbReference>
<evidence type="ECO:0000256" key="5">
    <source>
        <dbReference type="ARBA" id="ARBA00022777"/>
    </source>
</evidence>
<protein>
    <recommendedName>
        <fullName evidence="2">histidine kinase</fullName>
        <ecNumber evidence="2">2.7.13.3</ecNumber>
    </recommendedName>
</protein>
<evidence type="ECO:0000256" key="6">
    <source>
        <dbReference type="SAM" id="MobiDB-lite"/>
    </source>
</evidence>
<keyword evidence="9" id="KW-1185">Reference proteome</keyword>
<reference evidence="8 9" key="1">
    <citation type="submission" date="2018-09" db="EMBL/GenBank/DDBJ databases">
        <authorList>
            <person name="Grouzdev D.S."/>
            <person name="Krutkina M.S."/>
        </authorList>
    </citation>
    <scope>NUCLEOTIDE SEQUENCE [LARGE SCALE GENOMIC DNA]</scope>
    <source>
        <strain evidence="8 9">RmlP001</strain>
    </source>
</reference>
<dbReference type="GO" id="GO:0000155">
    <property type="term" value="F:phosphorelay sensor kinase activity"/>
    <property type="evidence" value="ECO:0007669"/>
    <property type="project" value="InterPro"/>
</dbReference>
<feature type="compositionally biased region" description="Low complexity" evidence="6">
    <location>
        <begin position="495"/>
        <end position="504"/>
    </location>
</feature>
<dbReference type="Gene3D" id="1.10.287.130">
    <property type="match status" value="1"/>
</dbReference>
<dbReference type="PANTHER" id="PTHR43047">
    <property type="entry name" value="TWO-COMPONENT HISTIDINE PROTEIN KINASE"/>
    <property type="match status" value="1"/>
</dbReference>
<name>A0A4Q2R8K4_9HYPH</name>
<keyword evidence="5" id="KW-0418">Kinase</keyword>
<dbReference type="InterPro" id="IPR035965">
    <property type="entry name" value="PAS-like_dom_sf"/>
</dbReference>
<dbReference type="GO" id="GO:0009927">
    <property type="term" value="F:histidine phosphotransfer kinase activity"/>
    <property type="evidence" value="ECO:0007669"/>
    <property type="project" value="TreeGrafter"/>
</dbReference>
<dbReference type="SMART" id="SM00388">
    <property type="entry name" value="HisKA"/>
    <property type="match status" value="1"/>
</dbReference>
<feature type="compositionally biased region" description="Low complexity" evidence="6">
    <location>
        <begin position="469"/>
        <end position="481"/>
    </location>
</feature>
<dbReference type="SMART" id="SM00387">
    <property type="entry name" value="HATPase_c"/>
    <property type="match status" value="1"/>
</dbReference>
<dbReference type="InterPro" id="IPR003661">
    <property type="entry name" value="HisK_dim/P_dom"/>
</dbReference>
<feature type="region of interest" description="Disordered" evidence="6">
    <location>
        <begin position="685"/>
        <end position="705"/>
    </location>
</feature>
<evidence type="ECO:0000256" key="4">
    <source>
        <dbReference type="ARBA" id="ARBA00022679"/>
    </source>
</evidence>
<comment type="catalytic activity">
    <reaction evidence="1">
        <text>ATP + protein L-histidine = ADP + protein N-phospho-L-histidine.</text>
        <dbReference type="EC" id="2.7.13.3"/>
    </reaction>
</comment>
<accession>A0A4Q2R8K4</accession>
<dbReference type="SUPFAM" id="SSF47384">
    <property type="entry name" value="Homodimeric domain of signal transducing histidine kinase"/>
    <property type="match status" value="1"/>
</dbReference>
<evidence type="ECO:0000313" key="9">
    <source>
        <dbReference type="Proteomes" id="UP000289411"/>
    </source>
</evidence>
<dbReference type="SUPFAM" id="SSF55874">
    <property type="entry name" value="ATPase domain of HSP90 chaperone/DNA topoisomerase II/histidine kinase"/>
    <property type="match status" value="1"/>
</dbReference>
<dbReference type="InterPro" id="IPR036890">
    <property type="entry name" value="HATPase_C_sf"/>
</dbReference>
<reference evidence="8 9" key="2">
    <citation type="submission" date="2019-02" db="EMBL/GenBank/DDBJ databases">
        <title>'Lichenibacterium ramalinii' gen. nov. sp. nov., 'Lichenibacterium minor' gen. nov. sp. nov.</title>
        <authorList>
            <person name="Pankratov T."/>
        </authorList>
    </citation>
    <scope>NUCLEOTIDE SEQUENCE [LARGE SCALE GENOMIC DNA]</scope>
    <source>
        <strain evidence="8 9">RmlP001</strain>
    </source>
</reference>
<feature type="domain" description="Histidine kinase" evidence="7">
    <location>
        <begin position="760"/>
        <end position="983"/>
    </location>
</feature>
<proteinExistence type="predicted"/>
<dbReference type="GO" id="GO:0005886">
    <property type="term" value="C:plasma membrane"/>
    <property type="evidence" value="ECO:0007669"/>
    <property type="project" value="TreeGrafter"/>
</dbReference>
<dbReference type="InterPro" id="IPR005467">
    <property type="entry name" value="His_kinase_dom"/>
</dbReference>
<evidence type="ECO:0000313" key="8">
    <source>
        <dbReference type="EMBL" id="RYB03196.1"/>
    </source>
</evidence>
<keyword evidence="3" id="KW-0597">Phosphoprotein</keyword>
<dbReference type="PANTHER" id="PTHR43047:SF72">
    <property type="entry name" value="OSMOSENSING HISTIDINE PROTEIN KINASE SLN1"/>
    <property type="match status" value="1"/>
</dbReference>
<dbReference type="InterPro" id="IPR036097">
    <property type="entry name" value="HisK_dim/P_sf"/>
</dbReference>
<dbReference type="Gene3D" id="3.30.450.20">
    <property type="entry name" value="PAS domain"/>
    <property type="match status" value="1"/>
</dbReference>
<evidence type="ECO:0000256" key="1">
    <source>
        <dbReference type="ARBA" id="ARBA00000085"/>
    </source>
</evidence>
<dbReference type="CDD" id="cd00082">
    <property type="entry name" value="HisKA"/>
    <property type="match status" value="1"/>
</dbReference>
<dbReference type="InterPro" id="IPR003594">
    <property type="entry name" value="HATPase_dom"/>
</dbReference>
<dbReference type="Pfam" id="PF00512">
    <property type="entry name" value="HisKA"/>
    <property type="match status" value="1"/>
</dbReference>
<dbReference type="PRINTS" id="PR00344">
    <property type="entry name" value="BCTRLSENSOR"/>
</dbReference>
<feature type="region of interest" description="Disordered" evidence="6">
    <location>
        <begin position="118"/>
        <end position="178"/>
    </location>
</feature>
<dbReference type="Gene3D" id="3.30.565.10">
    <property type="entry name" value="Histidine kinase-like ATPase, C-terminal domain"/>
    <property type="match status" value="1"/>
</dbReference>
<dbReference type="Pfam" id="PF02518">
    <property type="entry name" value="HATPase_c"/>
    <property type="match status" value="1"/>
</dbReference>
<feature type="region of interest" description="Disordered" evidence="6">
    <location>
        <begin position="454"/>
        <end position="504"/>
    </location>
</feature>
<dbReference type="EMBL" id="QYBC01000015">
    <property type="protein sequence ID" value="RYB03196.1"/>
    <property type="molecule type" value="Genomic_DNA"/>
</dbReference>
<dbReference type="InterPro" id="IPR004358">
    <property type="entry name" value="Sig_transdc_His_kin-like_C"/>
</dbReference>
<comment type="caution">
    <text evidence="8">The sequence shown here is derived from an EMBL/GenBank/DDBJ whole genome shotgun (WGS) entry which is preliminary data.</text>
</comment>
<keyword evidence="4" id="KW-0808">Transferase</keyword>
<feature type="region of interest" description="Disordered" evidence="6">
    <location>
        <begin position="406"/>
        <end position="433"/>
    </location>
</feature>
<dbReference type="EC" id="2.7.13.3" evidence="2"/>
<sequence>MGETFSDPAFAGCKARGAAFVIVHPGTGAVAWANAAAATYWGAPDADALARALFGPGLGGGGWLDGLTQGVVAGRAPRLVRGGLARGFRMRARTALVVAVATTAGPLLGFAVPDAGQAEGTGPAWDGPAWDDPVRQGRASPDPVRQNQVPAADGVGPTAEPLPTAEISPAAEPSPGASLARRSQVAVLRDRLALALDGAVTLRLLWRTDADAVLTQIDADTVTRLGAPLQPGRGALPDLVAAQDPAGAARLRAALAGRSTWSGITLDLSVAGGAARVPMALSGSPVFGPGRRFAGFRGFGTLDLGRLDLGRPDAVEAGAAHDVGPEQVAAGPEAIPAEGSTAEAVPAADAVPAEAEALPAEAATPVISEAPAASSAQDRRPGALVTAANVVQLRAFQALLPGRSAAAEAPTPDVPTFADAAEPNAAEPEPPLSDDLAFQALGEALRARIGAPVRPAPDLARPEAPPTLAPDAPAAQAASPPVEDPAADPGAHLGADSADSADLAPSSADLVERLPWPVIVTTGSTPAFANAAAAARLGYATPGDLVAAGAALFVDGVAPAGEAGAPRPLALRDAAAGRVTLPARPAAVAWAGEAATLWLLDEPAPQGELPAAVPASAPDEGRSGELLDRVDDAVALLDGNGLVRRLNRRGETWFGRDATLGQSFTQLLSAESRPAALALLGEVRQGRDGAGGPPPRRDVVARPGDAPGSPMVLTLGRLGDAGFYLTLRDVTALKTAETERDRTERAHARDADRLTGLLGKVSHEIRTPLNAILGFAEVMMDERFGPLGNPRYRDYLKDIHASGTQVMALVEGLLDLSRIEAGQLDLDVAAVDVNRIVAETVAQMQPEAHRDRVIMRTSLGGRIPAVLADERSARQIVRNLLSNAVKFNEPGGQVIVSTALSDSGTVLLRVRDTGVGMSDDEIAAAMEPFGAGATAHAANGNGRGNGLGLPLTRALVGANGASMAIRSRPREGTLVEVAFPSAGTGADARRPA</sequence>